<reference evidence="2 3" key="1">
    <citation type="submission" date="2023-10" db="EMBL/GenBank/DDBJ databases">
        <title>Genome-Wide Identification Analysis in wild type Solanum Pinnatisectum Reveals Some Genes Defensing Phytophthora Infestans.</title>
        <authorList>
            <person name="Sun C."/>
        </authorList>
    </citation>
    <scope>NUCLEOTIDE SEQUENCE [LARGE SCALE GENOMIC DNA]</scope>
    <source>
        <strain evidence="2">LQN</strain>
        <tissue evidence="2">Leaf</tissue>
    </source>
</reference>
<feature type="domain" description="Putative plant transposon protein" evidence="1">
    <location>
        <begin position="1"/>
        <end position="43"/>
    </location>
</feature>
<accession>A0AAV9M2Y5</accession>
<evidence type="ECO:0000313" key="2">
    <source>
        <dbReference type="EMBL" id="KAK4731310.1"/>
    </source>
</evidence>
<proteinExistence type="predicted"/>
<name>A0AAV9M2Y5_9SOLN</name>
<organism evidence="2 3">
    <name type="scientific">Solanum pinnatisectum</name>
    <name type="common">tansyleaf nightshade</name>
    <dbReference type="NCBI Taxonomy" id="50273"/>
    <lineage>
        <taxon>Eukaryota</taxon>
        <taxon>Viridiplantae</taxon>
        <taxon>Streptophyta</taxon>
        <taxon>Embryophyta</taxon>
        <taxon>Tracheophyta</taxon>
        <taxon>Spermatophyta</taxon>
        <taxon>Magnoliopsida</taxon>
        <taxon>eudicotyledons</taxon>
        <taxon>Gunneridae</taxon>
        <taxon>Pentapetalae</taxon>
        <taxon>asterids</taxon>
        <taxon>lamiids</taxon>
        <taxon>Solanales</taxon>
        <taxon>Solanaceae</taxon>
        <taxon>Solanoideae</taxon>
        <taxon>Solaneae</taxon>
        <taxon>Solanum</taxon>
    </lineage>
</organism>
<dbReference type="EMBL" id="JAWPEI010000003">
    <property type="protein sequence ID" value="KAK4731310.1"/>
    <property type="molecule type" value="Genomic_DNA"/>
</dbReference>
<dbReference type="AlphaFoldDB" id="A0AAV9M2Y5"/>
<evidence type="ECO:0000313" key="3">
    <source>
        <dbReference type="Proteomes" id="UP001311915"/>
    </source>
</evidence>
<sequence>MSRRHIDLGLLISQEMAMIAKHKQTSLPFPVLITELCRRAGVPRDTPRDIEVTPSSSMTSGVLRPSIYERRLWEESSSSKYFFGC</sequence>
<dbReference type="Proteomes" id="UP001311915">
    <property type="component" value="Unassembled WGS sequence"/>
</dbReference>
<comment type="caution">
    <text evidence="2">The sequence shown here is derived from an EMBL/GenBank/DDBJ whole genome shotgun (WGS) entry which is preliminary data.</text>
</comment>
<evidence type="ECO:0000259" key="1">
    <source>
        <dbReference type="Pfam" id="PF20167"/>
    </source>
</evidence>
<dbReference type="InterPro" id="IPR046796">
    <property type="entry name" value="Transposase_32_dom"/>
</dbReference>
<protein>
    <recommendedName>
        <fullName evidence="1">Putative plant transposon protein domain-containing protein</fullName>
    </recommendedName>
</protein>
<dbReference type="Pfam" id="PF20167">
    <property type="entry name" value="Transposase_32"/>
    <property type="match status" value="1"/>
</dbReference>
<keyword evidence="3" id="KW-1185">Reference proteome</keyword>
<gene>
    <name evidence="2" type="ORF">R3W88_024298</name>
</gene>